<dbReference type="RefSeq" id="WP_342452128.1">
    <property type="nucleotide sequence ID" value="NZ_JAFIDA010000001.1"/>
</dbReference>
<dbReference type="AlphaFoldDB" id="A0A940PM46"/>
<sequence length="261" mass="27931">MSKEPGHARIRYVAIGDSFTEGVGDEQPDRSVRGWADLVAQGIADAVGEPIAYANLAIRGRLLAAIIAEQLEPALSLGPTLISFNGGGNDMLRPGTDMPWIIAESERALTRIAEAGAAPLLITGANPTVGIPNGDSVRAKGDQLTQAATGLATKLDVQYCNNWSDEVLARREYWSTDRLHLAPVGHHRVAANVLTALGYATPADWVLDAAPRPAPTVRDQLKYTRQHVLPWIGRRLTGRSSGDGRSAKYASWVEIAPRTGA</sequence>
<dbReference type="CDD" id="cd01832">
    <property type="entry name" value="SGNH_hydrolase_like_1"/>
    <property type="match status" value="1"/>
</dbReference>
<evidence type="ECO:0000313" key="2">
    <source>
        <dbReference type="EMBL" id="MBP1326452.1"/>
    </source>
</evidence>
<gene>
    <name evidence="2" type="ORF">JOF28_001684</name>
</gene>
<dbReference type="Gene3D" id="3.40.50.1110">
    <property type="entry name" value="SGNH hydrolase"/>
    <property type="match status" value="1"/>
</dbReference>
<evidence type="ECO:0000259" key="1">
    <source>
        <dbReference type="Pfam" id="PF13472"/>
    </source>
</evidence>
<keyword evidence="3" id="KW-1185">Reference proteome</keyword>
<comment type="caution">
    <text evidence="2">The sequence shown here is derived from an EMBL/GenBank/DDBJ whole genome shotgun (WGS) entry which is preliminary data.</text>
</comment>
<dbReference type="Pfam" id="PF13472">
    <property type="entry name" value="Lipase_GDSL_2"/>
    <property type="match status" value="1"/>
</dbReference>
<accession>A0A940PM46</accession>
<dbReference type="EMBL" id="JAFIDA010000001">
    <property type="protein sequence ID" value="MBP1326452.1"/>
    <property type="molecule type" value="Genomic_DNA"/>
</dbReference>
<dbReference type="PANTHER" id="PTHR43784">
    <property type="entry name" value="GDSL-LIKE LIPASE/ACYLHYDROLASE, PUTATIVE (AFU_ORTHOLOGUE AFUA_2G00820)-RELATED"/>
    <property type="match status" value="1"/>
</dbReference>
<dbReference type="InterPro" id="IPR013830">
    <property type="entry name" value="SGNH_hydro"/>
</dbReference>
<dbReference type="SUPFAM" id="SSF52266">
    <property type="entry name" value="SGNH hydrolase"/>
    <property type="match status" value="1"/>
</dbReference>
<name>A0A940PM46_9MICO</name>
<dbReference type="PANTHER" id="PTHR43784:SF2">
    <property type="entry name" value="GDSL-LIKE LIPASE_ACYLHYDROLASE, PUTATIVE (AFU_ORTHOLOGUE AFUA_2G00820)-RELATED"/>
    <property type="match status" value="1"/>
</dbReference>
<dbReference type="InterPro" id="IPR053140">
    <property type="entry name" value="GDSL_Rv0518-like"/>
</dbReference>
<evidence type="ECO:0000313" key="3">
    <source>
        <dbReference type="Proteomes" id="UP000675163"/>
    </source>
</evidence>
<reference evidence="2" key="1">
    <citation type="submission" date="2021-02" db="EMBL/GenBank/DDBJ databases">
        <title>Sequencing the genomes of 1000 actinobacteria strains.</title>
        <authorList>
            <person name="Klenk H.-P."/>
        </authorList>
    </citation>
    <scope>NUCLEOTIDE SEQUENCE</scope>
    <source>
        <strain evidence="2">DSM 22850</strain>
    </source>
</reference>
<feature type="domain" description="SGNH hydrolase-type esterase" evidence="1">
    <location>
        <begin position="14"/>
        <end position="187"/>
    </location>
</feature>
<dbReference type="InterPro" id="IPR036514">
    <property type="entry name" value="SGNH_hydro_sf"/>
</dbReference>
<protein>
    <submittedName>
        <fullName evidence="2">Lysophospholipase L1-like esterase</fullName>
    </submittedName>
</protein>
<organism evidence="2 3">
    <name type="scientific">Leucobacter exalbidus</name>
    <dbReference type="NCBI Taxonomy" id="662960"/>
    <lineage>
        <taxon>Bacteria</taxon>
        <taxon>Bacillati</taxon>
        <taxon>Actinomycetota</taxon>
        <taxon>Actinomycetes</taxon>
        <taxon>Micrococcales</taxon>
        <taxon>Microbacteriaceae</taxon>
        <taxon>Leucobacter</taxon>
    </lineage>
</organism>
<dbReference type="Proteomes" id="UP000675163">
    <property type="component" value="Unassembled WGS sequence"/>
</dbReference>
<proteinExistence type="predicted"/>